<dbReference type="InterPro" id="IPR021145">
    <property type="entry name" value="Portal_protein_SPP1_Gp6-like"/>
</dbReference>
<name>A0AB38VSC9_9CORY</name>
<sequence length="478" mass="52616">MSLLESEKAIIGKLSQNLLRYDAKNTRQWGYYDGEIDIKNIGIAIPHALQNVEAILGWPEIVVDSLAERLEWRGWRSAHDTTELSQVFSDNQLDVEVAKAILDSLVTGVGFLAATAGDPDKGEPPVLVTAIPPTQATYEWDARLNRMSSGYVRRIDEKGEILETLYLPDVTITRQTDTDGRQHVGRTEHKQGRCSLIALPNRARSGQYRGRSEITPAVRYYTDHGVRTILGMEYNREIYTTPQKWIKNVWPEDLGLSEQPSKNELAEYGWQAAMNKALLIPPGGSEDGEAIQTPDVGQFTAASPAPYIDQLRMLAQLVAAQAGVPVTYLGFVHDNPPSADAIRGQEARLVKRAELRQSSFGQALCQDLAYVCQSIVDGKPADKAFISSLTSIWRDASMLTLAVTMDAMFKAVQAGIVPAHSKVVWDRTGFSEAEQEIMLRELQQQHASMALAGLAQAATAISDSAVGLAKANREVKDQ</sequence>
<proteinExistence type="predicted"/>
<dbReference type="Pfam" id="PF05133">
    <property type="entry name" value="SPP1_portal"/>
    <property type="match status" value="1"/>
</dbReference>
<gene>
    <name evidence="1" type="ORF">NCTC949_01481</name>
</gene>
<accession>A0AB38VSC9</accession>
<dbReference type="EMBL" id="LR134377">
    <property type="protein sequence ID" value="VEH07006.1"/>
    <property type="molecule type" value="Genomic_DNA"/>
</dbReference>
<dbReference type="Proteomes" id="UP000271380">
    <property type="component" value="Chromosome"/>
</dbReference>
<organism evidence="1 2">
    <name type="scientific">Corynebacterium kutscheri</name>
    <dbReference type="NCBI Taxonomy" id="35755"/>
    <lineage>
        <taxon>Bacteria</taxon>
        <taxon>Bacillati</taxon>
        <taxon>Actinomycetota</taxon>
        <taxon>Actinomycetes</taxon>
        <taxon>Mycobacteriales</taxon>
        <taxon>Corynebacteriaceae</taxon>
        <taxon>Corynebacterium</taxon>
    </lineage>
</organism>
<dbReference type="RefSeq" id="WP_126316876.1">
    <property type="nucleotide sequence ID" value="NZ_LR134377.1"/>
</dbReference>
<evidence type="ECO:0000313" key="1">
    <source>
        <dbReference type="EMBL" id="VEH07006.1"/>
    </source>
</evidence>
<protein>
    <submittedName>
        <fullName evidence="1">Gene 14 protein</fullName>
    </submittedName>
</protein>
<evidence type="ECO:0000313" key="2">
    <source>
        <dbReference type="Proteomes" id="UP000271380"/>
    </source>
</evidence>
<dbReference type="AlphaFoldDB" id="A0AB38VSC9"/>
<reference evidence="1 2" key="1">
    <citation type="submission" date="2018-12" db="EMBL/GenBank/DDBJ databases">
        <authorList>
            <consortium name="Pathogen Informatics"/>
        </authorList>
    </citation>
    <scope>NUCLEOTIDE SEQUENCE [LARGE SCALE GENOMIC DNA]</scope>
    <source>
        <strain evidence="1 2">NCTC949</strain>
    </source>
</reference>